<organism evidence="3 4">
    <name type="scientific">Ramazzottius varieornatus</name>
    <name type="common">Water bear</name>
    <name type="synonym">Tardigrade</name>
    <dbReference type="NCBI Taxonomy" id="947166"/>
    <lineage>
        <taxon>Eukaryota</taxon>
        <taxon>Metazoa</taxon>
        <taxon>Ecdysozoa</taxon>
        <taxon>Tardigrada</taxon>
        <taxon>Eutardigrada</taxon>
        <taxon>Parachela</taxon>
        <taxon>Hypsibioidea</taxon>
        <taxon>Ramazzottiidae</taxon>
        <taxon>Ramazzottius</taxon>
    </lineage>
</organism>
<proteinExistence type="predicted"/>
<dbReference type="InterPro" id="IPR036508">
    <property type="entry name" value="Chitin-bd_dom_sf"/>
</dbReference>
<dbReference type="GO" id="GO:0005576">
    <property type="term" value="C:extracellular region"/>
    <property type="evidence" value="ECO:0007669"/>
    <property type="project" value="InterPro"/>
</dbReference>
<evidence type="ECO:0000259" key="2">
    <source>
        <dbReference type="PROSITE" id="PS50940"/>
    </source>
</evidence>
<dbReference type="PROSITE" id="PS50940">
    <property type="entry name" value="CHIT_BIND_II"/>
    <property type="match status" value="1"/>
</dbReference>
<dbReference type="InterPro" id="IPR052976">
    <property type="entry name" value="Scoloptoxin-like"/>
</dbReference>
<accession>A0A1D1UM01</accession>
<sequence>MKVFLLSLCLTVCWCAPQGRYIFDLLKQPLTAAEIDIIMASRNANAYPTYDVNNLPTTTFTCTQQDQPGYYADVETQCQVFHRCDVQGNLTTYICVNTTVFNQLTLVCDYWYNVDCVSSKEFSNFANSRLYTDQQLFDTPPAGYVITSTSGNSAPIQPAANRIKFTPVKANQVPAIRTIPIQVPVVNLTSSGRSDAPAEAVEPVAVVPVETAQPAGTRFVVVRTA</sequence>
<dbReference type="Proteomes" id="UP000186922">
    <property type="component" value="Unassembled WGS sequence"/>
</dbReference>
<dbReference type="OrthoDB" id="6428908at2759"/>
<dbReference type="PANTHER" id="PTHR22933:SF43">
    <property type="entry name" value="LP10131P"/>
    <property type="match status" value="1"/>
</dbReference>
<dbReference type="InterPro" id="IPR002557">
    <property type="entry name" value="Chitin-bd_dom"/>
</dbReference>
<evidence type="ECO:0000313" key="3">
    <source>
        <dbReference type="EMBL" id="GAU88672.1"/>
    </source>
</evidence>
<keyword evidence="1" id="KW-0732">Signal</keyword>
<evidence type="ECO:0000256" key="1">
    <source>
        <dbReference type="SAM" id="SignalP"/>
    </source>
</evidence>
<feature type="domain" description="Chitin-binding type-2" evidence="2">
    <location>
        <begin position="59"/>
        <end position="118"/>
    </location>
</feature>
<keyword evidence="4" id="KW-1185">Reference proteome</keyword>
<dbReference type="Gene3D" id="2.170.140.10">
    <property type="entry name" value="Chitin binding domain"/>
    <property type="match status" value="1"/>
</dbReference>
<reference evidence="3 4" key="1">
    <citation type="journal article" date="2016" name="Nat. Commun.">
        <title>Extremotolerant tardigrade genome and improved radiotolerance of human cultured cells by tardigrade-unique protein.</title>
        <authorList>
            <person name="Hashimoto T."/>
            <person name="Horikawa D.D."/>
            <person name="Saito Y."/>
            <person name="Kuwahara H."/>
            <person name="Kozuka-Hata H."/>
            <person name="Shin-I T."/>
            <person name="Minakuchi Y."/>
            <person name="Ohishi K."/>
            <person name="Motoyama A."/>
            <person name="Aizu T."/>
            <person name="Enomoto A."/>
            <person name="Kondo K."/>
            <person name="Tanaka S."/>
            <person name="Hara Y."/>
            <person name="Koshikawa S."/>
            <person name="Sagara H."/>
            <person name="Miura T."/>
            <person name="Yokobori S."/>
            <person name="Miyagawa K."/>
            <person name="Suzuki Y."/>
            <person name="Kubo T."/>
            <person name="Oyama M."/>
            <person name="Kohara Y."/>
            <person name="Fujiyama A."/>
            <person name="Arakawa K."/>
            <person name="Katayama T."/>
            <person name="Toyoda A."/>
            <person name="Kunieda T."/>
        </authorList>
    </citation>
    <scope>NUCLEOTIDE SEQUENCE [LARGE SCALE GENOMIC DNA]</scope>
    <source>
        <strain evidence="3 4">YOKOZUNA-1</strain>
    </source>
</reference>
<protein>
    <recommendedName>
        <fullName evidence="2">Chitin-binding type-2 domain-containing protein</fullName>
    </recommendedName>
</protein>
<feature type="signal peptide" evidence="1">
    <location>
        <begin position="1"/>
        <end position="15"/>
    </location>
</feature>
<gene>
    <name evidence="3" type="primary">RvY_01322-1</name>
    <name evidence="3" type="synonym">RvY_01322.1</name>
    <name evidence="3" type="ORF">RvY_01322</name>
</gene>
<name>A0A1D1UM01_RAMVA</name>
<evidence type="ECO:0000313" key="4">
    <source>
        <dbReference type="Proteomes" id="UP000186922"/>
    </source>
</evidence>
<comment type="caution">
    <text evidence="3">The sequence shown here is derived from an EMBL/GenBank/DDBJ whole genome shotgun (WGS) entry which is preliminary data.</text>
</comment>
<dbReference type="STRING" id="947166.A0A1D1UM01"/>
<dbReference type="SMART" id="SM00494">
    <property type="entry name" value="ChtBD2"/>
    <property type="match status" value="1"/>
</dbReference>
<dbReference type="SUPFAM" id="SSF57625">
    <property type="entry name" value="Invertebrate chitin-binding proteins"/>
    <property type="match status" value="1"/>
</dbReference>
<dbReference type="GO" id="GO:0008061">
    <property type="term" value="F:chitin binding"/>
    <property type="evidence" value="ECO:0007669"/>
    <property type="project" value="InterPro"/>
</dbReference>
<feature type="chain" id="PRO_5012565678" description="Chitin-binding type-2 domain-containing protein" evidence="1">
    <location>
        <begin position="16"/>
        <end position="225"/>
    </location>
</feature>
<dbReference type="PANTHER" id="PTHR22933">
    <property type="entry name" value="FI18007P1-RELATED"/>
    <property type="match status" value="1"/>
</dbReference>
<dbReference type="Pfam" id="PF01607">
    <property type="entry name" value="CBM_14"/>
    <property type="match status" value="1"/>
</dbReference>
<dbReference type="EMBL" id="BDGG01000001">
    <property type="protein sequence ID" value="GAU88672.1"/>
    <property type="molecule type" value="Genomic_DNA"/>
</dbReference>
<dbReference type="AlphaFoldDB" id="A0A1D1UM01"/>